<keyword evidence="2" id="KW-1185">Reference proteome</keyword>
<dbReference type="EMBL" id="CAJNIZ010022558">
    <property type="protein sequence ID" value="CAE7462518.1"/>
    <property type="molecule type" value="Genomic_DNA"/>
</dbReference>
<dbReference type="InterPro" id="IPR029063">
    <property type="entry name" value="SAM-dependent_MTases_sf"/>
</dbReference>
<evidence type="ECO:0000313" key="2">
    <source>
        <dbReference type="Proteomes" id="UP000649617"/>
    </source>
</evidence>
<dbReference type="OrthoDB" id="408305at2759"/>
<dbReference type="PANTHER" id="PTHR14614:SF132">
    <property type="entry name" value="PROTEIN-LYSINE METHYLTRANSFERASE C42C1.13"/>
    <property type="match status" value="1"/>
</dbReference>
<comment type="caution">
    <text evidence="1">The sequence shown here is derived from an EMBL/GenBank/DDBJ whole genome shotgun (WGS) entry which is preliminary data.</text>
</comment>
<dbReference type="AlphaFoldDB" id="A0A812S3W9"/>
<dbReference type="Proteomes" id="UP000649617">
    <property type="component" value="Unassembled WGS sequence"/>
</dbReference>
<protein>
    <submittedName>
        <fullName evidence="1">Mettl21c protein</fullName>
    </submittedName>
</protein>
<dbReference type="Gene3D" id="3.40.50.150">
    <property type="entry name" value="Vaccinia Virus protein VP39"/>
    <property type="match status" value="1"/>
</dbReference>
<gene>
    <name evidence="1" type="primary">Mettl21c</name>
    <name evidence="1" type="ORF">SPIL2461_LOCUS11571</name>
</gene>
<accession>A0A812S3W9</accession>
<dbReference type="InterPro" id="IPR019410">
    <property type="entry name" value="Methyltransf_16"/>
</dbReference>
<dbReference type="Pfam" id="PF10294">
    <property type="entry name" value="Methyltransf_16"/>
    <property type="match status" value="1"/>
</dbReference>
<evidence type="ECO:0000313" key="1">
    <source>
        <dbReference type="EMBL" id="CAE7462518.1"/>
    </source>
</evidence>
<proteinExistence type="predicted"/>
<name>A0A812S3W9_SYMPI</name>
<dbReference type="PANTHER" id="PTHR14614">
    <property type="entry name" value="HEPATOCELLULAR CARCINOMA-ASSOCIATED ANTIGEN"/>
    <property type="match status" value="1"/>
</dbReference>
<organism evidence="1 2">
    <name type="scientific">Symbiodinium pilosum</name>
    <name type="common">Dinoflagellate</name>
    <dbReference type="NCBI Taxonomy" id="2952"/>
    <lineage>
        <taxon>Eukaryota</taxon>
        <taxon>Sar</taxon>
        <taxon>Alveolata</taxon>
        <taxon>Dinophyceae</taxon>
        <taxon>Suessiales</taxon>
        <taxon>Symbiodiniaceae</taxon>
        <taxon>Symbiodinium</taxon>
    </lineage>
</organism>
<reference evidence="1" key="1">
    <citation type="submission" date="2021-02" db="EMBL/GenBank/DDBJ databases">
        <authorList>
            <person name="Dougan E. K."/>
            <person name="Rhodes N."/>
            <person name="Thang M."/>
            <person name="Chan C."/>
        </authorList>
    </citation>
    <scope>NUCLEOTIDE SEQUENCE</scope>
</reference>
<sequence>MSGQLTNNPEHVPMADKETSVFQFAHKDTSVSVSQRRKSLETEDPLATDHTGDIVWPTAVAFCRYLCDKKLDLEGRRVLDLGAGTGLVGLVAHRLGAKSVTFTDVPRVLPLLNRNVTLHCIADATSKVARRKPAGEAIVRPLFWGREEAEELVQERGHFDLVMCCEVVYQQPQETWRTHSVCLPTSRRRRGNGCALLRDPGGGLRCAPGEPGIAE</sequence>
<dbReference type="SUPFAM" id="SSF53335">
    <property type="entry name" value="S-adenosyl-L-methionine-dependent methyltransferases"/>
    <property type="match status" value="1"/>
</dbReference>